<dbReference type="InterPro" id="IPR050174">
    <property type="entry name" value="Protocadherin/Cadherin-CA"/>
</dbReference>
<dbReference type="SUPFAM" id="SSF49313">
    <property type="entry name" value="Cadherin-like"/>
    <property type="match status" value="2"/>
</dbReference>
<dbReference type="CDD" id="cd11304">
    <property type="entry name" value="Cadherin_repeat"/>
    <property type="match status" value="2"/>
</dbReference>
<accession>A0ABX0V6M4</accession>
<dbReference type="PROSITE" id="PS50268">
    <property type="entry name" value="CADHERIN_2"/>
    <property type="match status" value="3"/>
</dbReference>
<dbReference type="Proteomes" id="UP000707352">
    <property type="component" value="Unassembled WGS sequence"/>
</dbReference>
<dbReference type="InterPro" id="IPR001343">
    <property type="entry name" value="Hemolysn_Ca-bd"/>
</dbReference>
<protein>
    <recommendedName>
        <fullName evidence="5">Cadherin domain-containing protein</fullName>
    </recommendedName>
</protein>
<evidence type="ECO:0000256" key="2">
    <source>
        <dbReference type="ARBA" id="ARBA00022692"/>
    </source>
</evidence>
<dbReference type="InterPro" id="IPR002126">
    <property type="entry name" value="Cadherin-like_dom"/>
</dbReference>
<dbReference type="PANTHER" id="PTHR24028:SF328">
    <property type="entry name" value="CADHERIN-3"/>
    <property type="match status" value="1"/>
</dbReference>
<feature type="domain" description="Cadherin" evidence="5">
    <location>
        <begin position="769"/>
        <end position="872"/>
    </location>
</feature>
<dbReference type="InterPro" id="IPR011049">
    <property type="entry name" value="Serralysin-like_metalloprot_C"/>
</dbReference>
<comment type="caution">
    <text evidence="6">The sequence shown here is derived from an EMBL/GenBank/DDBJ whole genome shotgun (WGS) entry which is preliminary data.</text>
</comment>
<dbReference type="SMART" id="SM00112">
    <property type="entry name" value="CA"/>
    <property type="match status" value="2"/>
</dbReference>
<keyword evidence="3" id="KW-1133">Transmembrane helix</keyword>
<dbReference type="RefSeq" id="WP_167671370.1">
    <property type="nucleotide sequence ID" value="NZ_JAATJS010000001.1"/>
</dbReference>
<dbReference type="Gene3D" id="2.60.40.60">
    <property type="entry name" value="Cadherins"/>
    <property type="match status" value="2"/>
</dbReference>
<evidence type="ECO:0000313" key="7">
    <source>
        <dbReference type="Proteomes" id="UP000707352"/>
    </source>
</evidence>
<keyword evidence="3" id="KW-0472">Membrane</keyword>
<keyword evidence="2" id="KW-0812">Transmembrane</keyword>
<dbReference type="Gene3D" id="2.150.10.10">
    <property type="entry name" value="Serralysin-like metalloprotease, C-terminal"/>
    <property type="match status" value="1"/>
</dbReference>
<keyword evidence="7" id="KW-1185">Reference proteome</keyword>
<keyword evidence="4" id="KW-0325">Glycoprotein</keyword>
<sequence length="1023" mass="106819">MGDFVLIVKPSPQSGIGADTVPGEPNAVAINENITNGTIVAELTGWETTAWGPAGPRAVIDNDIDGRYALQWVTDASDVMRLYLVVKDDGGDLLTGGKKNFDFEDAAFYGDGACVHRGISVSLYDGAGTTTIHQANFNVYLNDIVVEPPNTAPTNIRFTSSGTDTISIQENMGGVIATVTADDDGGVSGPSYAIADNAYFTIDVTTGQISVKTDAVLNYELKQSYDVVVTVTDAGGLPATKTLTITLTDVNEAATDITFTGGSGIKVGDGAGVRVVTAAAVDEDTNTEFRNNKYKFTNGTLRDGIYTINADTGVVTTNGAVTTAGSKTLSIVTYDASTSWLSYAKDYTFTVGVASNTAPTFSVTGSTNIPADDNGSAVKPFGGVTLADADNDDITVTLSFADAEGVLANLTGAGVIVTNKGVMSGARSYEFVGKAGALNTFFDNVTFNPTDSAANSGSFTTGFSFTVKDATHTAMSHNNAVNVVTTIKDKTPTNAAPTLVVDAAKASTATTDTGTPVLAFAGVTLGDAENDDLTVTITFADAEGDLVLPTTLPTGVTKLSSGTALGTKSYTFKGKKDTLNDFLQNVLKFDPTDHPDAASESTVNTVFKISVTDASHAAPAENGTVNVTSTVLDKTAANEAPVIAGAAAPVIRTVADTATVNPFSGITITDKEKDQLTLAVAFDTAKGKLIDKDGNFIISGTYTVVGSDTEVTAAIKALKFDPTDRINAAAGSIETTDFTITVTDSSHPTGVSNTNVHVDSVAGNSVPAYTGPIVISVQELTANGTTVATLNAADSNPGDTVSYSLTDERFEIVGRELRVKNGFKLDFEQARSHTLVVQVKDSHGAIVNQTLTINVIDWSPERTAGSSDNDVFKGGAGKDTLGGGAGNDTLWGGLGNDVLTGGIGKDVFVFDTKLNAKTNKDTIKDYNVKDDSIWLENSLFKSNKALYAMIKKGTEVKPAKLASKFFTVGDKAKDADDYFVYDSAKRVLYYDADGSGAKAAVAIATFTNNKYLKNFTYKELFFI</sequence>
<dbReference type="PANTHER" id="PTHR24028">
    <property type="entry name" value="CADHERIN-87A"/>
    <property type="match status" value="1"/>
</dbReference>
<gene>
    <name evidence="6" type="ORF">HB375_02535</name>
</gene>
<dbReference type="SUPFAM" id="SSF51120">
    <property type="entry name" value="beta-Roll"/>
    <property type="match status" value="1"/>
</dbReference>
<evidence type="ECO:0000313" key="6">
    <source>
        <dbReference type="EMBL" id="NIX75489.1"/>
    </source>
</evidence>
<dbReference type="InterPro" id="IPR015919">
    <property type="entry name" value="Cadherin-like_sf"/>
</dbReference>
<organism evidence="6 7">
    <name type="scientific">Microvirga terricola</name>
    <dbReference type="NCBI Taxonomy" id="2719797"/>
    <lineage>
        <taxon>Bacteria</taxon>
        <taxon>Pseudomonadati</taxon>
        <taxon>Pseudomonadota</taxon>
        <taxon>Alphaproteobacteria</taxon>
        <taxon>Hyphomicrobiales</taxon>
        <taxon>Methylobacteriaceae</taxon>
        <taxon>Microvirga</taxon>
    </lineage>
</organism>
<feature type="domain" description="Cadherin" evidence="5">
    <location>
        <begin position="160"/>
        <end position="259"/>
    </location>
</feature>
<proteinExistence type="predicted"/>
<dbReference type="EMBL" id="JAATJS010000001">
    <property type="protein sequence ID" value="NIX75489.1"/>
    <property type="molecule type" value="Genomic_DNA"/>
</dbReference>
<evidence type="ECO:0000256" key="1">
    <source>
        <dbReference type="ARBA" id="ARBA00004167"/>
    </source>
</evidence>
<dbReference type="PRINTS" id="PR00313">
    <property type="entry name" value="CABNDNGRPT"/>
</dbReference>
<comment type="subcellular location">
    <subcellularLocation>
        <location evidence="1">Membrane</location>
        <topology evidence="1">Single-pass membrane protein</topology>
    </subcellularLocation>
</comment>
<evidence type="ECO:0000259" key="5">
    <source>
        <dbReference type="PROSITE" id="PS50268"/>
    </source>
</evidence>
<evidence type="ECO:0000256" key="3">
    <source>
        <dbReference type="ARBA" id="ARBA00022989"/>
    </source>
</evidence>
<name>A0ABX0V6M4_9HYPH</name>
<reference evidence="6 7" key="1">
    <citation type="submission" date="2020-03" db="EMBL/GenBank/DDBJ databases">
        <title>The genome sequence of Microvirga sp. c23x22.</title>
        <authorList>
            <person name="Zhang X."/>
        </authorList>
    </citation>
    <scope>NUCLEOTIDE SEQUENCE [LARGE SCALE GENOMIC DNA]</scope>
    <source>
        <strain evidence="7">c23x22</strain>
    </source>
</reference>
<dbReference type="PROSITE" id="PS00330">
    <property type="entry name" value="HEMOLYSIN_CALCIUM"/>
    <property type="match status" value="2"/>
</dbReference>
<dbReference type="Pfam" id="PF00028">
    <property type="entry name" value="Cadherin"/>
    <property type="match status" value="1"/>
</dbReference>
<feature type="domain" description="Cadherin" evidence="5">
    <location>
        <begin position="272"/>
        <end position="361"/>
    </location>
</feature>
<dbReference type="Pfam" id="PF00353">
    <property type="entry name" value="HemolysinCabind"/>
    <property type="match status" value="1"/>
</dbReference>
<dbReference type="InterPro" id="IPR018511">
    <property type="entry name" value="Hemolysin-typ_Ca-bd_CS"/>
</dbReference>
<evidence type="ECO:0000256" key="4">
    <source>
        <dbReference type="ARBA" id="ARBA00023180"/>
    </source>
</evidence>